<sequence length="1270" mass="136230">MRPFVLLLVLSAVTADWSPSPLFAMHFDGIHDRTINRTSDGRLLKLQGAYPQRPAPFLDQRPLGQAKVHLDKRKCRVTSQTGANKMLTDQYGSVLLYRQFVGRQSNNTICADDAREKRQIHSQVSQIEAANINVKSFDSNVSVAQLINITSGQSMISVNERYVTSALYSDASNVLIEPNNEFVNMTVIKPFTRLKIGDNSSQLDMTADRSDVFVRTNHSGDEHSYMMIQSGASNLSLMHGTGRLQALNAISSVVALNTWELNIEERLTIASNLSTADGLDRYLSVLLLTKLAHIQVTLVGALVRIRYGQADLEISPDYRTVTIFTGTHTVILNTVTSPFTILMTERELDIRVPKDDVVLSINPNTSNIVGRMGELSLMQIRPDANTTLRIGGSDGEPSALSGIAEAEIDVTSRNLGIEVVSSTNSIFAESNRSEALIKTNKTEVGIQARHARIDIVAGRPRILITTGNTTIEINSNAPNFGATLLPPYTTPANIFTNIGPFDGVVGGGTTPQGQTTRSTTRGSITTTENVRTTSTVNGTGTGSTITTETSGNEQTTTTSAGDGTTSSTESGTDGGSTSSSTASVTSAGNTDANSTSENGSPTTTSGSGLEISSTSSTGLSDTSTTTVEGSGPWTTTLYPFEFQQFNVTTAGIRNSTEAVTTTTATDLDSTITTSTITTSITATVEAGGSTTTTLPGALKHFLGVGGEEVFRTDNSEVEIDATVAAVQTPLASRLVERDTLLSGSENFINDTVSPFPTPLTPPSELLNGLSTTTLFPQPATLPSEFLINESSTISPFPTPLTPPAELLNGLSTSTPFPQPATLPSELLTNGSSTADTFPQPVSPPDELLNGLSTPLPQPFPLPIGRSGGLTPSPTEAPAALPLRRARMANPPPSVDYLLSVGVQVDKSLDSSTEQFLDTVVHGLHEGYIDGRRLQLGLKSRQPTRTKRQAAAQTRNETIEEVEIMVTSVDRTLPERVTTRFFVKSGEDLVLATNAAETFNKVTNEKLSALMAYEVVEPVKPVTVTAAPMSGGLSFVTMLILVVIAALLLIVVATIVLCYKAQKRQVSLTKRILQWYPQRSARRTSPILPPVPESVRERANSRHTIIDNMEGGYIVQSEDERTESPASSVAPRLAFIEYPTPLDSADGHLLLRQLSAKDRIRVSAGVDSPRSIVLPEPNANFANRRLPIAAAHSRKVGSTPSPIPINNPEAWTDDPNAISLGDVPSARNLKANLFRVSVEKSSSERRATARRLLDTAFPLTTVDIERFIESK</sequence>
<name>A0A914X392_9BILA</name>
<keyword evidence="3" id="KW-0732">Signal</keyword>
<evidence type="ECO:0000313" key="4">
    <source>
        <dbReference type="Proteomes" id="UP000887566"/>
    </source>
</evidence>
<evidence type="ECO:0000313" key="5">
    <source>
        <dbReference type="WBParaSite" id="PSAMB.scaffold584size46490.g7253.t1"/>
    </source>
</evidence>
<feature type="region of interest" description="Disordered" evidence="1">
    <location>
        <begin position="505"/>
        <end position="632"/>
    </location>
</feature>
<accession>A0A914X392</accession>
<evidence type="ECO:0000256" key="3">
    <source>
        <dbReference type="SAM" id="SignalP"/>
    </source>
</evidence>
<feature type="compositionally biased region" description="Low complexity" evidence="1">
    <location>
        <begin position="511"/>
        <end position="588"/>
    </location>
</feature>
<dbReference type="AlphaFoldDB" id="A0A914X392"/>
<protein>
    <submittedName>
        <fullName evidence="5">Uncharacterized protein</fullName>
    </submittedName>
</protein>
<feature type="transmembrane region" description="Helical" evidence="2">
    <location>
        <begin position="1034"/>
        <end position="1058"/>
    </location>
</feature>
<dbReference type="Proteomes" id="UP000887566">
    <property type="component" value="Unplaced"/>
</dbReference>
<keyword evidence="2" id="KW-0812">Transmembrane</keyword>
<reference evidence="5" key="1">
    <citation type="submission" date="2022-11" db="UniProtKB">
        <authorList>
            <consortium name="WormBaseParasite"/>
        </authorList>
    </citation>
    <scope>IDENTIFICATION</scope>
</reference>
<evidence type="ECO:0000256" key="2">
    <source>
        <dbReference type="SAM" id="Phobius"/>
    </source>
</evidence>
<keyword evidence="4" id="KW-1185">Reference proteome</keyword>
<keyword evidence="2" id="KW-0472">Membrane</keyword>
<dbReference type="WBParaSite" id="PSAMB.scaffold584size46490.g7253.t1">
    <property type="protein sequence ID" value="PSAMB.scaffold584size46490.g7253.t1"/>
    <property type="gene ID" value="PSAMB.scaffold584size46490.g7253"/>
</dbReference>
<proteinExistence type="predicted"/>
<feature type="compositionally biased region" description="Polar residues" evidence="1">
    <location>
        <begin position="589"/>
        <end position="601"/>
    </location>
</feature>
<evidence type="ECO:0000256" key="1">
    <source>
        <dbReference type="SAM" id="MobiDB-lite"/>
    </source>
</evidence>
<feature type="chain" id="PRO_5036778867" evidence="3">
    <location>
        <begin position="16"/>
        <end position="1270"/>
    </location>
</feature>
<feature type="signal peptide" evidence="3">
    <location>
        <begin position="1"/>
        <end position="15"/>
    </location>
</feature>
<keyword evidence="2" id="KW-1133">Transmembrane helix</keyword>
<organism evidence="4 5">
    <name type="scientific">Plectus sambesii</name>
    <dbReference type="NCBI Taxonomy" id="2011161"/>
    <lineage>
        <taxon>Eukaryota</taxon>
        <taxon>Metazoa</taxon>
        <taxon>Ecdysozoa</taxon>
        <taxon>Nematoda</taxon>
        <taxon>Chromadorea</taxon>
        <taxon>Plectida</taxon>
        <taxon>Plectina</taxon>
        <taxon>Plectoidea</taxon>
        <taxon>Plectidae</taxon>
        <taxon>Plectus</taxon>
    </lineage>
</organism>
<feature type="compositionally biased region" description="Low complexity" evidence="1">
    <location>
        <begin position="602"/>
        <end position="626"/>
    </location>
</feature>